<proteinExistence type="predicted"/>
<dbReference type="AlphaFoldDB" id="A0A6G0VLM4"/>
<dbReference type="PANTHER" id="PTHR33936">
    <property type="entry name" value="PROTEIN CBG17840"/>
    <property type="match status" value="1"/>
</dbReference>
<dbReference type="PANTHER" id="PTHR33936:SF24">
    <property type="entry name" value="C2H2-TYPE DOMAIN-CONTAINING PROTEIN"/>
    <property type="match status" value="1"/>
</dbReference>
<dbReference type="InterPro" id="IPR052797">
    <property type="entry name" value="RegFact_GeneExpr_CellDeath"/>
</dbReference>
<protein>
    <submittedName>
        <fullName evidence="1">MULE domain-containing protein</fullName>
    </submittedName>
</protein>
<evidence type="ECO:0000313" key="2">
    <source>
        <dbReference type="Proteomes" id="UP000478052"/>
    </source>
</evidence>
<keyword evidence="2" id="KW-1185">Reference proteome</keyword>
<dbReference type="OrthoDB" id="6623108at2759"/>
<name>A0A6G0VLM4_APHCR</name>
<dbReference type="EMBL" id="VUJU01014894">
    <property type="protein sequence ID" value="KAF0699155.1"/>
    <property type="molecule type" value="Genomic_DNA"/>
</dbReference>
<feature type="non-terminal residue" evidence="1">
    <location>
        <position position="221"/>
    </location>
</feature>
<organism evidence="1 2">
    <name type="scientific">Aphis craccivora</name>
    <name type="common">Cowpea aphid</name>
    <dbReference type="NCBI Taxonomy" id="307492"/>
    <lineage>
        <taxon>Eukaryota</taxon>
        <taxon>Metazoa</taxon>
        <taxon>Ecdysozoa</taxon>
        <taxon>Arthropoda</taxon>
        <taxon>Hexapoda</taxon>
        <taxon>Insecta</taxon>
        <taxon>Pterygota</taxon>
        <taxon>Neoptera</taxon>
        <taxon>Paraneoptera</taxon>
        <taxon>Hemiptera</taxon>
        <taxon>Sternorrhyncha</taxon>
        <taxon>Aphidomorpha</taxon>
        <taxon>Aphidoidea</taxon>
        <taxon>Aphididae</taxon>
        <taxon>Aphidini</taxon>
        <taxon>Aphis</taxon>
        <taxon>Aphis</taxon>
    </lineage>
</organism>
<reference evidence="1 2" key="1">
    <citation type="submission" date="2019-08" db="EMBL/GenBank/DDBJ databases">
        <title>Whole genome of Aphis craccivora.</title>
        <authorList>
            <person name="Voronova N.V."/>
            <person name="Shulinski R.S."/>
            <person name="Bandarenka Y.V."/>
            <person name="Zhorov D.G."/>
            <person name="Warner D."/>
        </authorList>
    </citation>
    <scope>NUCLEOTIDE SEQUENCE [LARGE SCALE GENOMIC DNA]</scope>
    <source>
        <strain evidence="1">180601</strain>
        <tissue evidence="1">Whole Body</tissue>
    </source>
</reference>
<comment type="caution">
    <text evidence="1">The sequence shown here is derived from an EMBL/GenBank/DDBJ whole genome shotgun (WGS) entry which is preliminary data.</text>
</comment>
<sequence length="221" mass="25881">MVLLCYNCSAALFKDGGLPAWRLQISGASKHRNGAMIIRMRVVKQYNYPGCGKCNYNIKEKFQAWKRDYELKNGIEYIQNTGQKKCKDGQRDYYECCRTGFHKEGENLKRMIKTQGSKKINQNCTSHIILFEPFEGKCEVTFYKEHYEHKEIELQHIKIPDIKKHEIAAKVLDDVRENIGNSLKREDLITRSDLHNIKQKYNLNLKDGQFHKSDATSVDIW</sequence>
<accession>A0A6G0VLM4</accession>
<dbReference type="Proteomes" id="UP000478052">
    <property type="component" value="Unassembled WGS sequence"/>
</dbReference>
<evidence type="ECO:0000313" key="1">
    <source>
        <dbReference type="EMBL" id="KAF0699155.1"/>
    </source>
</evidence>
<gene>
    <name evidence="1" type="ORF">FWK35_00035158</name>
</gene>